<dbReference type="PROSITE" id="PS50053">
    <property type="entry name" value="UBIQUITIN_2"/>
    <property type="match status" value="1"/>
</dbReference>
<evidence type="ECO:0000259" key="2">
    <source>
        <dbReference type="PROSITE" id="PS50030"/>
    </source>
</evidence>
<dbReference type="CDD" id="cd17062">
    <property type="entry name" value="Ubl_NUB1"/>
    <property type="match status" value="1"/>
</dbReference>
<evidence type="ECO:0000313" key="4">
    <source>
        <dbReference type="EnsemblMetazoa" id="XP_020910455.1"/>
    </source>
</evidence>
<feature type="domain" description="UBA" evidence="2">
    <location>
        <begin position="495"/>
        <end position="535"/>
    </location>
</feature>
<dbReference type="InterPro" id="IPR009060">
    <property type="entry name" value="UBA-like_sf"/>
</dbReference>
<dbReference type="InterPro" id="IPR029071">
    <property type="entry name" value="Ubiquitin-like_domsf"/>
</dbReference>
<evidence type="ECO:0000259" key="3">
    <source>
        <dbReference type="PROSITE" id="PS50053"/>
    </source>
</evidence>
<dbReference type="InterPro" id="IPR041207">
    <property type="entry name" value="NUB1_ubiquitin-like_dom"/>
</dbReference>
<dbReference type="SUPFAM" id="SSF46934">
    <property type="entry name" value="UBA-like"/>
    <property type="match status" value="3"/>
</dbReference>
<dbReference type="Pfam" id="PF00627">
    <property type="entry name" value="UBA"/>
    <property type="match status" value="2"/>
</dbReference>
<feature type="domain" description="UBA" evidence="2">
    <location>
        <begin position="367"/>
        <end position="407"/>
    </location>
</feature>
<dbReference type="PANTHER" id="PTHR12948:SF3">
    <property type="entry name" value="NEDD8 ULTIMATE BUSTER 1"/>
    <property type="match status" value="1"/>
</dbReference>
<dbReference type="SMART" id="SM00165">
    <property type="entry name" value="UBA"/>
    <property type="match status" value="3"/>
</dbReference>
<protein>
    <recommendedName>
        <fullName evidence="6">NEDD8 ultimate buster 1</fullName>
    </recommendedName>
</protein>
<feature type="domain" description="Ubiquitin-like" evidence="3">
    <location>
        <begin position="87"/>
        <end position="157"/>
    </location>
</feature>
<dbReference type="EnsemblMetazoa" id="XM_021054796.2">
    <property type="protein sequence ID" value="XP_020910455.1"/>
    <property type="gene ID" value="LOC110248284"/>
</dbReference>
<feature type="region of interest" description="Disordered" evidence="1">
    <location>
        <begin position="410"/>
        <end position="429"/>
    </location>
</feature>
<dbReference type="Gene3D" id="3.10.20.90">
    <property type="entry name" value="Phosphatidylinositol 3-kinase Catalytic Subunit, Chain A, domain 1"/>
    <property type="match status" value="1"/>
</dbReference>
<dbReference type="PROSITE" id="PS50030">
    <property type="entry name" value="UBA"/>
    <property type="match status" value="3"/>
</dbReference>
<dbReference type="AlphaFoldDB" id="A0A913XVE8"/>
<feature type="compositionally biased region" description="Basic and acidic residues" evidence="1">
    <location>
        <begin position="410"/>
        <end position="423"/>
    </location>
</feature>
<dbReference type="Proteomes" id="UP000887567">
    <property type="component" value="Unplaced"/>
</dbReference>
<dbReference type="RefSeq" id="XP_020910455.1">
    <property type="nucleotide sequence ID" value="XM_021054796.2"/>
</dbReference>
<dbReference type="GeneID" id="110248284"/>
<accession>A0A913XVE8</accession>
<proteinExistence type="predicted"/>
<evidence type="ECO:0000256" key="1">
    <source>
        <dbReference type="SAM" id="MobiDB-lite"/>
    </source>
</evidence>
<feature type="region of interest" description="Disordered" evidence="1">
    <location>
        <begin position="540"/>
        <end position="562"/>
    </location>
</feature>
<name>A0A913XVE8_EXADI</name>
<dbReference type="OrthoDB" id="434245at2759"/>
<dbReference type="InterPro" id="IPR039749">
    <property type="entry name" value="NUB1"/>
</dbReference>
<dbReference type="OMA" id="EQKRYGM"/>
<feature type="domain" description="UBA" evidence="2">
    <location>
        <begin position="434"/>
        <end position="479"/>
    </location>
</feature>
<evidence type="ECO:0008006" key="6">
    <source>
        <dbReference type="Google" id="ProtNLM"/>
    </source>
</evidence>
<reference evidence="4" key="1">
    <citation type="submission" date="2022-11" db="UniProtKB">
        <authorList>
            <consortium name="EnsemblMetazoa"/>
        </authorList>
    </citation>
    <scope>IDENTIFICATION</scope>
</reference>
<dbReference type="SUPFAM" id="SSF54236">
    <property type="entry name" value="Ubiquitin-like"/>
    <property type="match status" value="1"/>
</dbReference>
<dbReference type="KEGG" id="epa:110248284"/>
<keyword evidence="5" id="KW-1185">Reference proteome</keyword>
<dbReference type="Gene3D" id="1.10.8.10">
    <property type="entry name" value="DNA helicase RuvA subunit, C-terminal domain"/>
    <property type="match status" value="3"/>
</dbReference>
<dbReference type="CDD" id="cd14291">
    <property type="entry name" value="UBA1_NUB1_like"/>
    <property type="match status" value="1"/>
</dbReference>
<dbReference type="InterPro" id="IPR000626">
    <property type="entry name" value="Ubiquitin-like_dom"/>
</dbReference>
<evidence type="ECO:0000313" key="5">
    <source>
        <dbReference type="Proteomes" id="UP000887567"/>
    </source>
</evidence>
<dbReference type="Pfam" id="PF18037">
    <property type="entry name" value="Ubiquitin_5"/>
    <property type="match status" value="1"/>
</dbReference>
<organism evidence="4 5">
    <name type="scientific">Exaiptasia diaphana</name>
    <name type="common">Tropical sea anemone</name>
    <name type="synonym">Aiptasia pulchella</name>
    <dbReference type="NCBI Taxonomy" id="2652724"/>
    <lineage>
        <taxon>Eukaryota</taxon>
        <taxon>Metazoa</taxon>
        <taxon>Cnidaria</taxon>
        <taxon>Anthozoa</taxon>
        <taxon>Hexacorallia</taxon>
        <taxon>Actiniaria</taxon>
        <taxon>Aiptasiidae</taxon>
        <taxon>Exaiptasia</taxon>
    </lineage>
</organism>
<dbReference type="GO" id="GO:2000058">
    <property type="term" value="P:regulation of ubiquitin-dependent protein catabolic process"/>
    <property type="evidence" value="ECO:0007669"/>
    <property type="project" value="TreeGrafter"/>
</dbReference>
<sequence>MADIGAQFEAILARVREQLNKERIRLWLPPFTVEGQSRGNFSEELVSQFSSSLGVDEAVIVEALENLRLHALEKLEAKKRFSELGEATVKARLVGSHKKIVIHTPLKITGADLKTKLSKETGIDPLHMKLICNGNVIDEDNILENQNIRNNSQLLVIHLSESEIEARQKQQLEQEMASQVSRTRHAAEVLSKRMDGGESLREKYFLEIRDQEGRPLSLPESERKALALAMTLHEKGKSILKQNRNAEALLYLLEADKEFRQCRAEILNAVDNYAILCMDVVWCYLCLKSISDLPDAEKRLCTSQECFEKSYGPNLERLKAVQGGAGRERALFVRLHTLQAVCAYHTGCYGDALSLLRKAESGMARLRIGDNQLTQLVSMGFTVREARLGLRACDGDVTHAIDYITRRKQEFKERQEREKEERKQKRIQRKLGKTASGEWVNLSSFEALMSMGFSRQTAIEALRQSDNSMDKALQILEDHPELLHLPPDQILQDFEPSDELVAQIVSMGFNIDVIREALKRFGGNSRRAIEELVSTGGVLPSCSSNAESSQTTSDSEDSDVEQAVEDLVPDITKDNPDAHLDLTLDDEASIIAEYKALLLSCGYGETL</sequence>
<dbReference type="CDD" id="cd14270">
    <property type="entry name" value="UBA"/>
    <property type="match status" value="1"/>
</dbReference>
<dbReference type="InterPro" id="IPR015940">
    <property type="entry name" value="UBA"/>
</dbReference>
<dbReference type="PANTHER" id="PTHR12948">
    <property type="entry name" value="NEDD8 ULTIMATE BUSTER-1 BS4 PROTEIN"/>
    <property type="match status" value="1"/>
</dbReference>